<reference evidence="4" key="1">
    <citation type="submission" date="2017-05" db="EMBL/GenBank/DDBJ databases">
        <authorList>
            <person name="Varghese N."/>
            <person name="Submissions S."/>
        </authorList>
    </citation>
    <scope>NUCLEOTIDE SEQUENCE</scope>
    <source>
        <strain evidence="4">DSM 18763</strain>
    </source>
</reference>
<organism evidence="4 5">
    <name type="scientific">Venenivibrio stagnispumantis</name>
    <dbReference type="NCBI Taxonomy" id="407998"/>
    <lineage>
        <taxon>Bacteria</taxon>
        <taxon>Pseudomonadati</taxon>
        <taxon>Aquificota</taxon>
        <taxon>Aquificia</taxon>
        <taxon>Aquificales</taxon>
        <taxon>Hydrogenothermaceae</taxon>
        <taxon>Venenivibrio</taxon>
    </lineage>
</organism>
<keyword evidence="2" id="KW-0812">Transmembrane</keyword>
<evidence type="ECO:0000256" key="1">
    <source>
        <dbReference type="SAM" id="Coils"/>
    </source>
</evidence>
<evidence type="ECO:0000256" key="2">
    <source>
        <dbReference type="SAM" id="Phobius"/>
    </source>
</evidence>
<dbReference type="RefSeq" id="WP_265134884.1">
    <property type="nucleotide sequence ID" value="NZ_FXTX01000024.1"/>
</dbReference>
<keyword evidence="1" id="KW-0175">Coiled coil</keyword>
<dbReference type="PANTHER" id="PTHR36698:SF2">
    <property type="entry name" value="MCE_MLAD DOMAIN-CONTAINING PROTEIN"/>
    <property type="match status" value="1"/>
</dbReference>
<feature type="domain" description="Mce/MlaD" evidence="3">
    <location>
        <begin position="45"/>
        <end position="116"/>
    </location>
</feature>
<feature type="transmembrane region" description="Helical" evidence="2">
    <location>
        <begin position="7"/>
        <end position="29"/>
    </location>
</feature>
<evidence type="ECO:0000259" key="3">
    <source>
        <dbReference type="Pfam" id="PF02470"/>
    </source>
</evidence>
<dbReference type="Pfam" id="PF02470">
    <property type="entry name" value="MlaD"/>
    <property type="match status" value="1"/>
</dbReference>
<feature type="coiled-coil region" evidence="1">
    <location>
        <begin position="152"/>
        <end position="286"/>
    </location>
</feature>
<comment type="caution">
    <text evidence="4">The sequence shown here is derived from an EMBL/GenBank/DDBJ whole genome shotgun (WGS) entry which is preliminary data.</text>
</comment>
<dbReference type="PANTHER" id="PTHR36698">
    <property type="entry name" value="BLL5892 PROTEIN"/>
    <property type="match status" value="1"/>
</dbReference>
<dbReference type="Proteomes" id="UP001157947">
    <property type="component" value="Unassembled WGS sequence"/>
</dbReference>
<evidence type="ECO:0000313" key="5">
    <source>
        <dbReference type="Proteomes" id="UP001157947"/>
    </source>
</evidence>
<protein>
    <submittedName>
        <fullName evidence="4">Phospholipid/cholesterol/gamma-HCH transport system substrate-binding protein</fullName>
    </submittedName>
</protein>
<accession>A0AA46AFV4</accession>
<name>A0AA46AFV4_9AQUI</name>
<dbReference type="InterPro" id="IPR003399">
    <property type="entry name" value="Mce/MlaD"/>
</dbReference>
<dbReference type="Gene3D" id="1.10.287.950">
    <property type="entry name" value="Methyl-accepting chemotaxis protein"/>
    <property type="match status" value="1"/>
</dbReference>
<keyword evidence="5" id="KW-1185">Reference proteome</keyword>
<gene>
    <name evidence="4" type="ORF">SAMN06264868_1242</name>
</gene>
<dbReference type="EMBL" id="FXTX01000024">
    <property type="protein sequence ID" value="SMP21660.1"/>
    <property type="molecule type" value="Genomic_DNA"/>
</dbReference>
<keyword evidence="2" id="KW-1133">Transmembrane helix</keyword>
<proteinExistence type="predicted"/>
<evidence type="ECO:0000313" key="4">
    <source>
        <dbReference type="EMBL" id="SMP21660.1"/>
    </source>
</evidence>
<dbReference type="AlphaFoldDB" id="A0AA46AFV4"/>
<keyword evidence="2" id="KW-0472">Membrane</keyword>
<sequence length="307" mass="34560">MENNVKYTAVGLFVISLIGLTAYIILWLYGAKPSTQYETYLIETTTSVNGLDIGSPVKYKGVKVGKVKKISISKENPEIVQILVDIDKNLPIKEDIYASLEIQGLTGLSYISLEGGTAKSKPLEKQKNQEYPVIRFKLSPLQEISNSLPYILNNTNELIKELQKTLKALDINSFNKLAENSNNLINNTNDFITNLNSKLDEISKTTQNINDLIEKGKITTENINDAVKDIKESSKALRELTININDYINKNKGNTEESIIKFKETIYKLNKTLENLDTLLEKIKDNPSTIIMEENTKPAPTERGEKK</sequence>
<dbReference type="SUPFAM" id="SSF58104">
    <property type="entry name" value="Methyl-accepting chemotaxis protein (MCP) signaling domain"/>
    <property type="match status" value="1"/>
</dbReference>